<dbReference type="Gene3D" id="2.60.120.10">
    <property type="entry name" value="Jelly Rolls"/>
    <property type="match status" value="1"/>
</dbReference>
<dbReference type="EMBL" id="BJZO01000088">
    <property type="protein sequence ID" value="GEO82552.1"/>
    <property type="molecule type" value="Genomic_DNA"/>
</dbReference>
<proteinExistence type="predicted"/>
<dbReference type="InterPro" id="IPR013096">
    <property type="entry name" value="Cupin_2"/>
</dbReference>
<evidence type="ECO:0000313" key="3">
    <source>
        <dbReference type="Proteomes" id="UP000321567"/>
    </source>
</evidence>
<protein>
    <recommendedName>
        <fullName evidence="1">Cupin type-2 domain-containing protein</fullName>
    </recommendedName>
</protein>
<dbReference type="RefSeq" id="WP_147164579.1">
    <property type="nucleotide sequence ID" value="NZ_BJZO01000088.1"/>
</dbReference>
<organism evidence="2 3">
    <name type="scientific">Pararhodospirillum oryzae</name>
    <dbReference type="NCBI Taxonomy" id="478448"/>
    <lineage>
        <taxon>Bacteria</taxon>
        <taxon>Pseudomonadati</taxon>
        <taxon>Pseudomonadota</taxon>
        <taxon>Alphaproteobacteria</taxon>
        <taxon>Rhodospirillales</taxon>
        <taxon>Rhodospirillaceae</taxon>
        <taxon>Pararhodospirillum</taxon>
    </lineage>
</organism>
<sequence>MSAPLPSLFDPLAGDPGQERLETLARVDAGPVRIERIVSTGQASPPDFWYDQPWTEWVMVVSGHAVLRFADEPAPRPLGPGTWALIAPHRRHRVEATAPDQPTVWLAVHVGEPDGETGSA</sequence>
<dbReference type="InterPro" id="IPR011051">
    <property type="entry name" value="RmlC_Cupin_sf"/>
</dbReference>
<accession>A0A512HAT3</accession>
<keyword evidence="3" id="KW-1185">Reference proteome</keyword>
<evidence type="ECO:0000313" key="2">
    <source>
        <dbReference type="EMBL" id="GEO82552.1"/>
    </source>
</evidence>
<dbReference type="AlphaFoldDB" id="A0A512HAT3"/>
<dbReference type="CDD" id="cd06981">
    <property type="entry name" value="cupin_reut_a1446"/>
    <property type="match status" value="1"/>
</dbReference>
<dbReference type="Pfam" id="PF07883">
    <property type="entry name" value="Cupin_2"/>
    <property type="match status" value="1"/>
</dbReference>
<dbReference type="OrthoDB" id="9798585at2"/>
<dbReference type="SUPFAM" id="SSF51182">
    <property type="entry name" value="RmlC-like cupins"/>
    <property type="match status" value="1"/>
</dbReference>
<comment type="caution">
    <text evidence="2">The sequence shown here is derived from an EMBL/GenBank/DDBJ whole genome shotgun (WGS) entry which is preliminary data.</text>
</comment>
<gene>
    <name evidence="2" type="ORF">ROR02_26830</name>
</gene>
<name>A0A512HAT3_9PROT</name>
<feature type="domain" description="Cupin type-2" evidence="1">
    <location>
        <begin position="41"/>
        <end position="108"/>
    </location>
</feature>
<dbReference type="InterPro" id="IPR014710">
    <property type="entry name" value="RmlC-like_jellyroll"/>
</dbReference>
<dbReference type="Proteomes" id="UP000321567">
    <property type="component" value="Unassembled WGS sequence"/>
</dbReference>
<evidence type="ECO:0000259" key="1">
    <source>
        <dbReference type="Pfam" id="PF07883"/>
    </source>
</evidence>
<reference evidence="2 3" key="1">
    <citation type="submission" date="2019-07" db="EMBL/GenBank/DDBJ databases">
        <title>Whole genome shotgun sequence of Rhodospirillum oryzae NBRC 107573.</title>
        <authorList>
            <person name="Hosoyama A."/>
            <person name="Uohara A."/>
            <person name="Ohji S."/>
            <person name="Ichikawa N."/>
        </authorList>
    </citation>
    <scope>NUCLEOTIDE SEQUENCE [LARGE SCALE GENOMIC DNA]</scope>
    <source>
        <strain evidence="2 3">NBRC 107573</strain>
    </source>
</reference>